<evidence type="ECO:0000256" key="1">
    <source>
        <dbReference type="ARBA" id="ARBA00009005"/>
    </source>
</evidence>
<dbReference type="InterPro" id="IPR050452">
    <property type="entry name" value="Metacaspase"/>
</dbReference>
<reference evidence="7 8" key="1">
    <citation type="submission" date="2024-01" db="EMBL/GenBank/DDBJ databases">
        <title>Complete genome of Cladobotryum mycophilum ATHUM6906.</title>
        <authorList>
            <person name="Christinaki A.C."/>
            <person name="Myridakis A.I."/>
            <person name="Kouvelis V.N."/>
        </authorList>
    </citation>
    <scope>NUCLEOTIDE SEQUENCE [LARGE SCALE GENOMIC DNA]</scope>
    <source>
        <strain evidence="7 8">ATHUM6906</strain>
    </source>
</reference>
<feature type="compositionally biased region" description="Low complexity" evidence="5">
    <location>
        <begin position="667"/>
        <end position="680"/>
    </location>
</feature>
<evidence type="ECO:0000256" key="3">
    <source>
        <dbReference type="ARBA" id="ARBA00022807"/>
    </source>
</evidence>
<dbReference type="Proteomes" id="UP001338125">
    <property type="component" value="Unassembled WGS sequence"/>
</dbReference>
<dbReference type="SUPFAM" id="SSF52129">
    <property type="entry name" value="Caspase-like"/>
    <property type="match status" value="1"/>
</dbReference>
<dbReference type="EMBL" id="JAVFKD010000004">
    <property type="protein sequence ID" value="KAK5995958.1"/>
    <property type="molecule type" value="Genomic_DNA"/>
</dbReference>
<comment type="similarity">
    <text evidence="1">Belongs to the peptidase C14B family.</text>
</comment>
<proteinExistence type="inferred from homology"/>
<keyword evidence="8" id="KW-1185">Reference proteome</keyword>
<keyword evidence="3" id="KW-0378">Hydrolase</keyword>
<organism evidence="7 8">
    <name type="scientific">Cladobotryum mycophilum</name>
    <dbReference type="NCBI Taxonomy" id="491253"/>
    <lineage>
        <taxon>Eukaryota</taxon>
        <taxon>Fungi</taxon>
        <taxon>Dikarya</taxon>
        <taxon>Ascomycota</taxon>
        <taxon>Pezizomycotina</taxon>
        <taxon>Sordariomycetes</taxon>
        <taxon>Hypocreomycetidae</taxon>
        <taxon>Hypocreales</taxon>
        <taxon>Hypocreaceae</taxon>
        <taxon>Cladobotryum</taxon>
    </lineage>
</organism>
<comment type="caution">
    <text evidence="7">The sequence shown here is derived from an EMBL/GenBank/DDBJ whole genome shotgun (WGS) entry which is preliminary data.</text>
</comment>
<gene>
    <name evidence="7" type="ORF">PT974_04378</name>
</gene>
<keyword evidence="3" id="KW-0645">Protease</keyword>
<keyword evidence="4" id="KW-0865">Zymogen</keyword>
<evidence type="ECO:0000259" key="6">
    <source>
        <dbReference type="Pfam" id="PF00656"/>
    </source>
</evidence>
<name>A0ABR0SV07_9HYPO</name>
<dbReference type="InterPro" id="IPR011600">
    <property type="entry name" value="Pept_C14_caspase"/>
</dbReference>
<evidence type="ECO:0000256" key="4">
    <source>
        <dbReference type="ARBA" id="ARBA00023145"/>
    </source>
</evidence>
<accession>A0ABR0SV07</accession>
<evidence type="ECO:0000313" key="7">
    <source>
        <dbReference type="EMBL" id="KAK5995958.1"/>
    </source>
</evidence>
<dbReference type="InterPro" id="IPR029030">
    <property type="entry name" value="Caspase-like_dom_sf"/>
</dbReference>
<keyword evidence="2" id="KW-0053">Apoptosis</keyword>
<keyword evidence="3" id="KW-0788">Thiol protease</keyword>
<feature type="region of interest" description="Disordered" evidence="5">
    <location>
        <begin position="652"/>
        <end position="684"/>
    </location>
</feature>
<feature type="region of interest" description="Disordered" evidence="5">
    <location>
        <begin position="593"/>
        <end position="618"/>
    </location>
</feature>
<protein>
    <submittedName>
        <fullName evidence="7">Metacaspase-1</fullName>
    </submittedName>
</protein>
<evidence type="ECO:0000256" key="2">
    <source>
        <dbReference type="ARBA" id="ARBA00022703"/>
    </source>
</evidence>
<dbReference type="Pfam" id="PF00656">
    <property type="entry name" value="Peptidase_C14"/>
    <property type="match status" value="1"/>
</dbReference>
<dbReference type="PANTHER" id="PTHR48104:SF30">
    <property type="entry name" value="METACASPASE-1"/>
    <property type="match status" value="1"/>
</dbReference>
<evidence type="ECO:0000256" key="5">
    <source>
        <dbReference type="SAM" id="MobiDB-lite"/>
    </source>
</evidence>
<dbReference type="Gene3D" id="3.40.50.1460">
    <property type="match status" value="1"/>
</dbReference>
<evidence type="ECO:0000313" key="8">
    <source>
        <dbReference type="Proteomes" id="UP001338125"/>
    </source>
</evidence>
<feature type="domain" description="Peptidase C14 caspase" evidence="6">
    <location>
        <begin position="13"/>
        <end position="265"/>
    </location>
</feature>
<sequence>MSTHQPSVPPKARALLIGSPVKPLIAPPNDVHAMEQVLSLYNFSVTKCLRLGDGSYPATREGIRHAWHQLIWQTRPSDAVLIYYSGHGGLTEVDAREHGHLNRRLQYLIPLDFAETKEADWRGLSDIEIADLLQMTTKKTKNVTTILDCCHSAHMARGPTVAKTIDPTDYSQVNSHIKRMIHRAPFPSPFHHERNPDVLSIVAAPTSESAYEKIFPNGERMGVLTEALTNTLRISVGSDLSWRDLMHRIRDRMSRTCPEQYPDIEGPQDRLPFKEDLAVTVPGLSIVDTPTGPVLKGGLLHGVAQGDVYSIMPFGGQKLNEKDMIAEAEVVQVGTTESKLLVSWKTRRMQLSHGTRGFIWKKALGQFPIAYSGSDQFVAELEKYLLQSPFLRPAGKDEAIEGLVRVEERDTGIKIWHHRHYLVRDWEMAADQNLKLAVAKTGTVLKSLAQAQHLLSLQDDPFPGPLRNNVRCEMGYVEPSQRHPYPESDATLVKGTNMYVSVTNTGPRTLYIFVFDVCGDSVTLLSNASPSGVELEQGKEYCFGKVDLTDELPGSPIGWPPEIPKAESLPETIVIMVTTGKIDLRNLETGPVYAGEDRQRGQKIPTLKQGEPLSPCQSSTVFDPNGDLVFAFQARLEPFAPFDEKLCVQPRIQLEPEENPPKRQRLSSGSSTSQTEQQNSPIENLGKIQQSSLRFKASSKHLSLACPRFKQSLRYDLGSILLMKLPTNESWNPDALQTVMNVIHGSSRKVPEEIELAPLAEIAEIVDYYQCYEVIDPYWKMWKANLNLPSELDIEYGRDIILYLFISLVFRNEKLFRETVNRILYVSRGPIQTLGLAIPLVLVDKIEQLRVSAVQKSLDTVDEYVEDICDRIEQFSEDALQFCEDILRVLRSISELSGEVMATPSRPANGSTERCKSCKSSIPKMAMVDLNQFAGYVTVNIEQAAMLHHTEFVDLATITQVDEQGHRKWR</sequence>
<dbReference type="PANTHER" id="PTHR48104">
    <property type="entry name" value="METACASPASE-4"/>
    <property type="match status" value="1"/>
</dbReference>